<protein>
    <recommendedName>
        <fullName evidence="11">Kynurenine 3-monooxygenase</fullName>
        <ecNumber evidence="11">1.14.13.9</ecNumber>
    </recommendedName>
    <alternativeName>
        <fullName evidence="11">Biosynthesis of nicotinic acid protein 4</fullName>
    </alternativeName>
    <alternativeName>
        <fullName evidence="11">Kynurenine 3-hydroxylase</fullName>
    </alternativeName>
</protein>
<keyword evidence="5 11" id="KW-0274">FAD</keyword>
<evidence type="ECO:0000256" key="4">
    <source>
        <dbReference type="ARBA" id="ARBA00022787"/>
    </source>
</evidence>
<evidence type="ECO:0000259" key="13">
    <source>
        <dbReference type="Pfam" id="PF01494"/>
    </source>
</evidence>
<keyword evidence="12" id="KW-0812">Transmembrane</keyword>
<dbReference type="GO" id="GO:0034354">
    <property type="term" value="P:'de novo' NAD+ biosynthetic process from L-tryptophan"/>
    <property type="evidence" value="ECO:0007669"/>
    <property type="project" value="UniProtKB-UniRule"/>
</dbReference>
<gene>
    <name evidence="11" type="primary">BNA4</name>
    <name evidence="14" type="ORF">DIURU_003335</name>
</gene>
<evidence type="ECO:0000256" key="1">
    <source>
        <dbReference type="ARBA" id="ARBA00001974"/>
    </source>
</evidence>
<keyword evidence="9 11" id="KW-0496">Mitochondrion</keyword>
<dbReference type="VEuPathDB" id="FungiDB:DIURU_003335"/>
<dbReference type="GO" id="GO:0005741">
    <property type="term" value="C:mitochondrial outer membrane"/>
    <property type="evidence" value="ECO:0007669"/>
    <property type="project" value="UniProtKB-SubCell"/>
</dbReference>
<dbReference type="EMBL" id="SWFT01000105">
    <property type="protein sequence ID" value="KAA8900965.1"/>
    <property type="molecule type" value="Genomic_DNA"/>
</dbReference>
<evidence type="ECO:0000256" key="9">
    <source>
        <dbReference type="ARBA" id="ARBA00023128"/>
    </source>
</evidence>
<dbReference type="InterPro" id="IPR027545">
    <property type="entry name" value="Kynurenine_monooxygenase"/>
</dbReference>
<evidence type="ECO:0000256" key="12">
    <source>
        <dbReference type="SAM" id="Phobius"/>
    </source>
</evidence>
<evidence type="ECO:0000256" key="7">
    <source>
        <dbReference type="ARBA" id="ARBA00023002"/>
    </source>
</evidence>
<keyword evidence="6 11" id="KW-0521">NADP</keyword>
<evidence type="ECO:0000256" key="10">
    <source>
        <dbReference type="ARBA" id="ARBA00047818"/>
    </source>
</evidence>
<dbReference type="PRINTS" id="PR00420">
    <property type="entry name" value="RNGMNOXGNASE"/>
</dbReference>
<dbReference type="GO" id="GO:0070189">
    <property type="term" value="P:kynurenine metabolic process"/>
    <property type="evidence" value="ECO:0007669"/>
    <property type="project" value="TreeGrafter"/>
</dbReference>
<feature type="domain" description="FAD-binding" evidence="13">
    <location>
        <begin position="12"/>
        <end position="363"/>
    </location>
</feature>
<dbReference type="InterPro" id="IPR002938">
    <property type="entry name" value="FAD-bd"/>
</dbReference>
<keyword evidence="7 11" id="KW-0560">Oxidoreductase</keyword>
<evidence type="ECO:0000256" key="6">
    <source>
        <dbReference type="ARBA" id="ARBA00022857"/>
    </source>
</evidence>
<dbReference type="GO" id="GO:0071949">
    <property type="term" value="F:FAD binding"/>
    <property type="evidence" value="ECO:0007669"/>
    <property type="project" value="InterPro"/>
</dbReference>
<dbReference type="GO" id="GO:0006569">
    <property type="term" value="P:L-tryptophan catabolic process"/>
    <property type="evidence" value="ECO:0007669"/>
    <property type="project" value="UniProtKB-UniRule"/>
</dbReference>
<dbReference type="AlphaFoldDB" id="A0A642UPX8"/>
<dbReference type="OrthoDB" id="10053569at2759"/>
<evidence type="ECO:0000313" key="14">
    <source>
        <dbReference type="EMBL" id="KAA8900965.1"/>
    </source>
</evidence>
<keyword evidence="3 11" id="KW-0662">Pyridine nucleotide biosynthesis</keyword>
<evidence type="ECO:0000256" key="3">
    <source>
        <dbReference type="ARBA" id="ARBA00022642"/>
    </source>
</evidence>
<dbReference type="Gene3D" id="3.50.50.60">
    <property type="entry name" value="FAD/NAD(P)-binding domain"/>
    <property type="match status" value="1"/>
</dbReference>
<keyword evidence="8 11" id="KW-0503">Monooxygenase</keyword>
<comment type="pathway">
    <text evidence="11">Cofactor biosynthesis; NAD(+) biosynthesis; quinolinate from L-kynurenine: step 1/3.</text>
</comment>
<comment type="function">
    <text evidence="11">Catalyzes the hydroxylation of L-kynurenine (L-Kyn) to form 3-hydroxy-L-kynurenine (L-3OHKyn). Required for synthesis of quinolinic acid.</text>
</comment>
<dbReference type="OMA" id="REFMFIA"/>
<accession>A0A642UPX8</accession>
<dbReference type="FunFam" id="3.50.50.60:FF:000129">
    <property type="entry name" value="Kynurenine 3-monooxygenase"/>
    <property type="match status" value="1"/>
</dbReference>
<organism evidence="14 15">
    <name type="scientific">Diutina rugosa</name>
    <name type="common">Yeast</name>
    <name type="synonym">Candida rugosa</name>
    <dbReference type="NCBI Taxonomy" id="5481"/>
    <lineage>
        <taxon>Eukaryota</taxon>
        <taxon>Fungi</taxon>
        <taxon>Dikarya</taxon>
        <taxon>Ascomycota</taxon>
        <taxon>Saccharomycotina</taxon>
        <taxon>Pichiomycetes</taxon>
        <taxon>Debaryomycetaceae</taxon>
        <taxon>Diutina</taxon>
    </lineage>
</organism>
<comment type="catalytic activity">
    <reaction evidence="10 11">
        <text>L-kynurenine + NADPH + O2 + H(+) = 3-hydroxy-L-kynurenine + NADP(+) + H2O</text>
        <dbReference type="Rhea" id="RHEA:20545"/>
        <dbReference type="ChEBI" id="CHEBI:15377"/>
        <dbReference type="ChEBI" id="CHEBI:15378"/>
        <dbReference type="ChEBI" id="CHEBI:15379"/>
        <dbReference type="ChEBI" id="CHEBI:57783"/>
        <dbReference type="ChEBI" id="CHEBI:57959"/>
        <dbReference type="ChEBI" id="CHEBI:58125"/>
        <dbReference type="ChEBI" id="CHEBI:58349"/>
        <dbReference type="EC" id="1.14.13.9"/>
    </reaction>
</comment>
<dbReference type="EC" id="1.14.13.9" evidence="11"/>
<evidence type="ECO:0000256" key="11">
    <source>
        <dbReference type="HAMAP-Rule" id="MF_03018"/>
    </source>
</evidence>
<evidence type="ECO:0000256" key="8">
    <source>
        <dbReference type="ARBA" id="ARBA00023033"/>
    </source>
</evidence>
<dbReference type="SUPFAM" id="SSF51905">
    <property type="entry name" value="FAD/NAD(P)-binding domain"/>
    <property type="match status" value="1"/>
</dbReference>
<keyword evidence="2 11" id="KW-0285">Flavoprotein</keyword>
<evidence type="ECO:0000256" key="5">
    <source>
        <dbReference type="ARBA" id="ARBA00022827"/>
    </source>
</evidence>
<dbReference type="GO" id="GO:0019805">
    <property type="term" value="P:quinolinate biosynthetic process"/>
    <property type="evidence" value="ECO:0007669"/>
    <property type="project" value="UniProtKB-UniRule"/>
</dbReference>
<comment type="subcellular location">
    <subcellularLocation>
        <location evidence="11">Mitochondrion outer membrane</location>
    </subcellularLocation>
</comment>
<comment type="similarity">
    <text evidence="11">Belongs to the aromatic-ring hydroxylase family. KMO subfamily.</text>
</comment>
<reference evidence="14 15" key="1">
    <citation type="submission" date="2019-07" db="EMBL/GenBank/DDBJ databases">
        <title>Genome assembly of two rare yeast pathogens: Diutina rugosa and Trichomonascus ciferrii.</title>
        <authorList>
            <person name="Mixao V."/>
            <person name="Saus E."/>
            <person name="Hansen A."/>
            <person name="Lass-Flor C."/>
            <person name="Gabaldon T."/>
        </authorList>
    </citation>
    <scope>NUCLEOTIDE SEQUENCE [LARGE SCALE GENOMIC DNA]</scope>
    <source>
        <strain evidence="14 15">CBS 613</strain>
    </source>
</reference>
<keyword evidence="12" id="KW-1133">Transmembrane helix</keyword>
<keyword evidence="15" id="KW-1185">Reference proteome</keyword>
<dbReference type="UniPathway" id="UPA00253">
    <property type="reaction ID" value="UER00328"/>
</dbReference>
<evidence type="ECO:0000256" key="2">
    <source>
        <dbReference type="ARBA" id="ARBA00022630"/>
    </source>
</evidence>
<name>A0A642UPX8_DIURU</name>
<comment type="caution">
    <text evidence="14">The sequence shown here is derived from an EMBL/GenBank/DDBJ whole genome shotgun (WGS) entry which is preliminary data.</text>
</comment>
<dbReference type="Pfam" id="PF01494">
    <property type="entry name" value="FAD_binding_3"/>
    <property type="match status" value="1"/>
</dbReference>
<dbReference type="Proteomes" id="UP000449547">
    <property type="component" value="Unassembled WGS sequence"/>
</dbReference>
<keyword evidence="4 11" id="KW-1000">Mitochondrion outer membrane</keyword>
<dbReference type="HAMAP" id="MF_01971">
    <property type="entry name" value="Kynurenine_monooxygenase"/>
    <property type="match status" value="1"/>
</dbReference>
<comment type="cofactor">
    <cofactor evidence="1 11">
        <name>FAD</name>
        <dbReference type="ChEBI" id="CHEBI:57692"/>
    </cofactor>
</comment>
<dbReference type="InterPro" id="IPR036188">
    <property type="entry name" value="FAD/NAD-bd_sf"/>
</dbReference>
<dbReference type="GO" id="GO:0043420">
    <property type="term" value="P:anthranilate metabolic process"/>
    <property type="evidence" value="ECO:0007669"/>
    <property type="project" value="UniProtKB-UniRule"/>
</dbReference>
<sequence length="485" mass="55450">MDQEPLDTHTGIGIVGAGLVGCLAALAFAKKGYVVSLFDMRADPRTLDRSQKNLRSINLAVSDRGIRALKSVDEEMASRVLEHIIPMKGRMIHDRDGGCESQVYGLFGECINSIDRAYLNECLLQEVRQADVRVFFDHKLKSVRNLDSLPMLTFSTLGGEEKTFEFDYAIGADGAFSQFRYQMQRSMRMSFSQQFIDMQYLELYIPPKPQATCEADKVEIRDHIHSSGTPGDHDELSGQFQMDPGHLHIWPRHDYMLIALPNKDGSFTSTFFSPWKVIESFKTDDEFVAFFWANFPDATKLMGEEHLRSAYHENPRGSLMQVDCFPYNNHRAIIIGDAAHAMVPFYGQGMNCGFEDVRVLMETIQQCSGDIQDAFAKFSESRRDDLVAICQLAMDNYTEMSSKVVSPLYLMRKKFDYFLGKYGHYVGVSWLPLYTMVSFRHDIPYSQAISTERRQQRILRGVQTACFAGFFGYGVLRALEYWNRR</sequence>
<dbReference type="GO" id="GO:0004502">
    <property type="term" value="F:kynurenine 3-monooxygenase activity"/>
    <property type="evidence" value="ECO:0007669"/>
    <property type="project" value="UniProtKB-UniRule"/>
</dbReference>
<dbReference type="PANTHER" id="PTHR46028:SF2">
    <property type="entry name" value="KYNURENINE 3-MONOOXYGENASE"/>
    <property type="match status" value="1"/>
</dbReference>
<evidence type="ECO:0000313" key="15">
    <source>
        <dbReference type="Proteomes" id="UP000449547"/>
    </source>
</evidence>
<dbReference type="PANTHER" id="PTHR46028">
    <property type="entry name" value="KYNURENINE 3-MONOOXYGENASE"/>
    <property type="match status" value="1"/>
</dbReference>
<keyword evidence="11 12" id="KW-0472">Membrane</keyword>
<proteinExistence type="inferred from homology"/>
<feature type="transmembrane region" description="Helical" evidence="12">
    <location>
        <begin position="12"/>
        <end position="29"/>
    </location>
</feature>